<dbReference type="EMBL" id="QFOT01000009">
    <property type="protein sequence ID" value="PZP57032.1"/>
    <property type="molecule type" value="Genomic_DNA"/>
</dbReference>
<dbReference type="Proteomes" id="UP000249739">
    <property type="component" value="Unassembled WGS sequence"/>
</dbReference>
<evidence type="ECO:0000313" key="1">
    <source>
        <dbReference type="EMBL" id="PZP57032.1"/>
    </source>
</evidence>
<sequence length="234" mass="26840">MRIFEEDPRIIELDDIRQGLLIGQKGWLARIFNPVFNAGIIPAPQRQVIGNKTEIIPYLEYMFSEDDDYWEHALKANCINGEIKVPEILLKKQAAFRERRDERSPGLPRFALHHFGWTQEFIEVANIMADFARYVRPVMGKYYAVSILNKYGRRSVEEEMHRDGNGGVKNYRVISMPIHENDPATVIKKKDGSLIRPAAGSAVIVDDTLEHSTDEHGKFRPILLAHTTPKPSLF</sequence>
<protein>
    <submittedName>
        <fullName evidence="1">Uncharacterized protein</fullName>
    </submittedName>
</protein>
<name>A0A2W5HN02_9BACT</name>
<reference evidence="1 2" key="1">
    <citation type="submission" date="2017-08" db="EMBL/GenBank/DDBJ databases">
        <title>Infants hospitalized years apart are colonized by the same room-sourced microbial strains.</title>
        <authorList>
            <person name="Brooks B."/>
            <person name="Olm M.R."/>
            <person name="Firek B.A."/>
            <person name="Baker R."/>
            <person name="Thomas B.C."/>
            <person name="Morowitz M.J."/>
            <person name="Banfield J.F."/>
        </authorList>
    </citation>
    <scope>NUCLEOTIDE SEQUENCE [LARGE SCALE GENOMIC DNA]</scope>
    <source>
        <strain evidence="1">S2_006_000_R2_64</strain>
    </source>
</reference>
<dbReference type="AlphaFoldDB" id="A0A2W5HN02"/>
<proteinExistence type="predicted"/>
<gene>
    <name evidence="1" type="ORF">DI586_01705</name>
</gene>
<accession>A0A2W5HN02</accession>
<evidence type="ECO:0000313" key="2">
    <source>
        <dbReference type="Proteomes" id="UP000249739"/>
    </source>
</evidence>
<organism evidence="1 2">
    <name type="scientific">Micavibrio aeruginosavorus</name>
    <dbReference type="NCBI Taxonomy" id="349221"/>
    <lineage>
        <taxon>Bacteria</taxon>
        <taxon>Pseudomonadati</taxon>
        <taxon>Bdellovibrionota</taxon>
        <taxon>Bdellovibrionia</taxon>
        <taxon>Bdellovibrionales</taxon>
        <taxon>Pseudobdellovibrionaceae</taxon>
        <taxon>Micavibrio</taxon>
    </lineage>
</organism>
<comment type="caution">
    <text evidence="1">The sequence shown here is derived from an EMBL/GenBank/DDBJ whole genome shotgun (WGS) entry which is preliminary data.</text>
</comment>